<evidence type="ECO:0000259" key="1">
    <source>
        <dbReference type="Pfam" id="PF07075"/>
    </source>
</evidence>
<feature type="domain" description="Peptidoglycan beta-N-acetylmuramidase NamZ C-terminal" evidence="2">
    <location>
        <begin position="233"/>
        <end position="388"/>
    </location>
</feature>
<evidence type="ECO:0000259" key="2">
    <source>
        <dbReference type="Pfam" id="PF20732"/>
    </source>
</evidence>
<dbReference type="Pfam" id="PF07075">
    <property type="entry name" value="NamZ_N"/>
    <property type="match status" value="1"/>
</dbReference>
<feature type="domain" description="Peptidoglycan beta-N-acetylmuramidase NamZ N-terminal" evidence="1">
    <location>
        <begin position="28"/>
        <end position="228"/>
    </location>
</feature>
<evidence type="ECO:0008006" key="5">
    <source>
        <dbReference type="Google" id="ProtNLM"/>
    </source>
</evidence>
<dbReference type="Proteomes" id="UP000287171">
    <property type="component" value="Unassembled WGS sequence"/>
</dbReference>
<proteinExistence type="predicted"/>
<dbReference type="RefSeq" id="WP_126625538.1">
    <property type="nucleotide sequence ID" value="NZ_BIFT01000001.1"/>
</dbReference>
<dbReference type="InterPro" id="IPR048503">
    <property type="entry name" value="NamZ_C"/>
</dbReference>
<dbReference type="InterPro" id="IPR048502">
    <property type="entry name" value="NamZ_N"/>
</dbReference>
<dbReference type="EMBL" id="BIFT01000001">
    <property type="protein sequence ID" value="GCE24874.1"/>
    <property type="molecule type" value="Genomic_DNA"/>
</dbReference>
<dbReference type="Pfam" id="PF20732">
    <property type="entry name" value="NamZ_C"/>
    <property type="match status" value="1"/>
</dbReference>
<reference evidence="4" key="1">
    <citation type="submission" date="2018-12" db="EMBL/GenBank/DDBJ databases">
        <title>Tengunoibacter tsumagoiensis gen. nov., sp. nov., Dictyobacter kobayashii sp. nov., D. alpinus sp. nov., and D. joshuensis sp. nov. and description of Dictyobacteraceae fam. nov. within the order Ktedonobacterales isolated from Tengu-no-mugimeshi.</title>
        <authorList>
            <person name="Wang C.M."/>
            <person name="Zheng Y."/>
            <person name="Sakai Y."/>
            <person name="Toyoda A."/>
            <person name="Minakuchi Y."/>
            <person name="Abe K."/>
            <person name="Yokota A."/>
            <person name="Yabe S."/>
        </authorList>
    </citation>
    <scope>NUCLEOTIDE SEQUENCE [LARGE SCALE GENOMIC DNA]</scope>
    <source>
        <strain evidence="4">Uno16</strain>
    </source>
</reference>
<dbReference type="GO" id="GO:0033922">
    <property type="term" value="F:peptidoglycan beta-N-acetylmuramidase activity"/>
    <property type="evidence" value="ECO:0007669"/>
    <property type="project" value="InterPro"/>
</dbReference>
<comment type="caution">
    <text evidence="3">The sequence shown here is derived from an EMBL/GenBank/DDBJ whole genome shotgun (WGS) entry which is preliminary data.</text>
</comment>
<evidence type="ECO:0000313" key="4">
    <source>
        <dbReference type="Proteomes" id="UP000287171"/>
    </source>
</evidence>
<dbReference type="OrthoDB" id="9801061at2"/>
<keyword evidence="4" id="KW-1185">Reference proteome</keyword>
<dbReference type="Gene3D" id="3.90.1150.140">
    <property type="match status" value="1"/>
</dbReference>
<evidence type="ECO:0000313" key="3">
    <source>
        <dbReference type="EMBL" id="GCE24874.1"/>
    </source>
</evidence>
<accession>A0A402B0J3</accession>
<protein>
    <recommendedName>
        <fullName evidence="5">DUF1343 domain-containing protein</fullName>
    </recommendedName>
</protein>
<dbReference type="Gene3D" id="3.40.50.12170">
    <property type="entry name" value="Uncharacterised protein PF07075, DUF1343"/>
    <property type="match status" value="1"/>
</dbReference>
<organism evidence="3 4">
    <name type="scientific">Dictyobacter alpinus</name>
    <dbReference type="NCBI Taxonomy" id="2014873"/>
    <lineage>
        <taxon>Bacteria</taxon>
        <taxon>Bacillati</taxon>
        <taxon>Chloroflexota</taxon>
        <taxon>Ktedonobacteria</taxon>
        <taxon>Ktedonobacterales</taxon>
        <taxon>Dictyobacteraceae</taxon>
        <taxon>Dictyobacter</taxon>
    </lineage>
</organism>
<sequence>MRATKVQVRTGLEVFLATTSSELAGQQVGLITNATGVDHHLHSTVDLLNADTRIQLTSLFGPEHGIRGDVQAGVHISGQPDPRTGLPMFSLYGKSRRPASDMLAGLDALIYDIQDLGTRYSTYIATMVYAQEAAAEAGLTFVVFDRPNPIGGSAPAGNLLKSDFSSFIGIHPIPIQHGLTTGELARLIATERGWPAPLVVPMHGWQRNLWFDETDLPWVQPTPNLPTLDSLTLYPGTCLFEGTRYSEGRGTTRPFELIGAPDLDSFELVAELENRTIPGAIFRPVYFTPTFSKYAQQTCGGVQIHISDRQALHPVAVGLHLLHAVRTVSSVSLDWLQMADGRYFIDLLAGSDQLRLALDAGDEVAEILTNWEAERATFQERRRSCLLYKDEEE</sequence>
<dbReference type="AlphaFoldDB" id="A0A402B0J3"/>
<dbReference type="PANTHER" id="PTHR42915">
    <property type="entry name" value="HYPOTHETICAL 460 KDA PROTEIN IN FEUA-SIGW INTERGENIC REGION [PRECURSOR]"/>
    <property type="match status" value="1"/>
</dbReference>
<name>A0A402B0J3_9CHLR</name>
<dbReference type="PANTHER" id="PTHR42915:SF1">
    <property type="entry name" value="PEPTIDOGLYCAN BETA-N-ACETYLMURAMIDASE NAMZ"/>
    <property type="match status" value="1"/>
</dbReference>
<gene>
    <name evidence="3" type="primary">ybbC</name>
    <name evidence="3" type="ORF">KDA_03580</name>
</gene>
<dbReference type="PIRSF" id="PIRSF016719">
    <property type="entry name" value="UCP016719"/>
    <property type="match status" value="1"/>
</dbReference>
<dbReference type="InterPro" id="IPR008302">
    <property type="entry name" value="NamZ"/>
</dbReference>